<comment type="similarity">
    <text evidence="4">Belongs to the TRAFAC class myosin-kinesin ATPase superfamily. Kinesin family.</text>
</comment>
<evidence type="ECO:0000313" key="6">
    <source>
        <dbReference type="EMBL" id="JAC72213.1"/>
    </source>
</evidence>
<sequence length="158" mass="17315">MAQVDEALRKGKANRSTFATNMNEHSSRSHLIFSVYASIVNRETGEQRTGKLHLVDLAGSERLSKTNATGDRLKEAQSINKSLSALGDVIAALQQKAKHVPFRNSKLTHLLQDSLGGSAKVCRYSACRPCLKRAACRTASTALMSCQLKTFFAFTQEL</sequence>
<reference evidence="6" key="1">
    <citation type="submission" date="2014-05" db="EMBL/GenBank/DDBJ databases">
        <title>The transcriptome of the halophilic microalga Tetraselmis sp. GSL018 isolated from the Great Salt Lake, Utah.</title>
        <authorList>
            <person name="Jinkerson R.E."/>
            <person name="D'Adamo S."/>
            <person name="Posewitz M.C."/>
        </authorList>
    </citation>
    <scope>NUCLEOTIDE SEQUENCE</scope>
    <source>
        <strain evidence="6">GSL018</strain>
    </source>
</reference>
<accession>A0A061RJQ6</accession>
<dbReference type="InterPro" id="IPR027417">
    <property type="entry name" value="P-loop_NTPase"/>
</dbReference>
<evidence type="ECO:0000256" key="4">
    <source>
        <dbReference type="PROSITE-ProRule" id="PRU00283"/>
    </source>
</evidence>
<organism evidence="6">
    <name type="scientific">Tetraselmis sp. GSL018</name>
    <dbReference type="NCBI Taxonomy" id="582737"/>
    <lineage>
        <taxon>Eukaryota</taxon>
        <taxon>Viridiplantae</taxon>
        <taxon>Chlorophyta</taxon>
        <taxon>core chlorophytes</taxon>
        <taxon>Chlorodendrophyceae</taxon>
        <taxon>Chlorodendrales</taxon>
        <taxon>Chlorodendraceae</taxon>
        <taxon>Tetraselmis</taxon>
    </lineage>
</organism>
<dbReference type="EMBL" id="GBEZ01013809">
    <property type="protein sequence ID" value="JAC72213.1"/>
    <property type="molecule type" value="Transcribed_RNA"/>
</dbReference>
<protein>
    <submittedName>
        <fullName evidence="6">Kif3c type kinesin-like protein</fullName>
    </submittedName>
</protein>
<keyword evidence="3" id="KW-0505">Motor protein</keyword>
<dbReference type="GO" id="GO:0015630">
    <property type="term" value="C:microtubule cytoskeleton"/>
    <property type="evidence" value="ECO:0007669"/>
    <property type="project" value="TreeGrafter"/>
</dbReference>
<dbReference type="InterPro" id="IPR036961">
    <property type="entry name" value="Kinesin_motor_dom_sf"/>
</dbReference>
<dbReference type="InterPro" id="IPR027640">
    <property type="entry name" value="Kinesin-like_fam"/>
</dbReference>
<keyword evidence="2" id="KW-0067">ATP-binding</keyword>
<dbReference type="PANTHER" id="PTHR47972:SF28">
    <property type="entry name" value="KINESIN-LIKE PROTEIN KLP-3"/>
    <property type="match status" value="1"/>
</dbReference>
<dbReference type="GO" id="GO:0008017">
    <property type="term" value="F:microtubule binding"/>
    <property type="evidence" value="ECO:0007669"/>
    <property type="project" value="InterPro"/>
</dbReference>
<proteinExistence type="inferred from homology"/>
<dbReference type="SMART" id="SM00129">
    <property type="entry name" value="KISc"/>
    <property type="match status" value="1"/>
</dbReference>
<name>A0A061RJQ6_9CHLO</name>
<dbReference type="PRINTS" id="PR00380">
    <property type="entry name" value="KINESINHEAVY"/>
</dbReference>
<gene>
    <name evidence="6" type="ORF">TSPGSL018_250</name>
</gene>
<dbReference type="PROSITE" id="PS00411">
    <property type="entry name" value="KINESIN_MOTOR_1"/>
    <property type="match status" value="1"/>
</dbReference>
<dbReference type="PANTHER" id="PTHR47972">
    <property type="entry name" value="KINESIN-LIKE PROTEIN KLP-3"/>
    <property type="match status" value="1"/>
</dbReference>
<evidence type="ECO:0000256" key="2">
    <source>
        <dbReference type="ARBA" id="ARBA00022840"/>
    </source>
</evidence>
<keyword evidence="1" id="KW-0547">Nucleotide-binding</keyword>
<dbReference type="Gene3D" id="3.40.850.10">
    <property type="entry name" value="Kinesin motor domain"/>
    <property type="match status" value="1"/>
</dbReference>
<dbReference type="GO" id="GO:0005524">
    <property type="term" value="F:ATP binding"/>
    <property type="evidence" value="ECO:0007669"/>
    <property type="project" value="UniProtKB-KW"/>
</dbReference>
<dbReference type="PROSITE" id="PS50067">
    <property type="entry name" value="KINESIN_MOTOR_2"/>
    <property type="match status" value="1"/>
</dbReference>
<evidence type="ECO:0000256" key="3">
    <source>
        <dbReference type="ARBA" id="ARBA00023175"/>
    </source>
</evidence>
<dbReference type="SUPFAM" id="SSF52540">
    <property type="entry name" value="P-loop containing nucleoside triphosphate hydrolases"/>
    <property type="match status" value="1"/>
</dbReference>
<dbReference type="AlphaFoldDB" id="A0A061RJQ6"/>
<dbReference type="Pfam" id="PF00225">
    <property type="entry name" value="Kinesin"/>
    <property type="match status" value="1"/>
</dbReference>
<dbReference type="GO" id="GO:0007018">
    <property type="term" value="P:microtubule-based movement"/>
    <property type="evidence" value="ECO:0007669"/>
    <property type="project" value="InterPro"/>
</dbReference>
<evidence type="ECO:0000256" key="1">
    <source>
        <dbReference type="ARBA" id="ARBA00022741"/>
    </source>
</evidence>
<feature type="domain" description="Kinesin motor" evidence="5">
    <location>
        <begin position="1"/>
        <end position="151"/>
    </location>
</feature>
<dbReference type="GO" id="GO:0003777">
    <property type="term" value="F:microtubule motor activity"/>
    <property type="evidence" value="ECO:0007669"/>
    <property type="project" value="InterPro"/>
</dbReference>
<dbReference type="InterPro" id="IPR019821">
    <property type="entry name" value="Kinesin_motor_CS"/>
</dbReference>
<dbReference type="InterPro" id="IPR001752">
    <property type="entry name" value="Kinesin_motor_dom"/>
</dbReference>
<evidence type="ECO:0000259" key="5">
    <source>
        <dbReference type="PROSITE" id="PS50067"/>
    </source>
</evidence>
<comment type="caution">
    <text evidence="4">Lacks conserved residue(s) required for the propagation of feature annotation.</text>
</comment>